<keyword evidence="7" id="KW-1185">Reference proteome</keyword>
<evidence type="ECO:0000259" key="5">
    <source>
        <dbReference type="PROSITE" id="PS51000"/>
    </source>
</evidence>
<keyword evidence="2" id="KW-0238">DNA-binding</keyword>
<dbReference type="SMART" id="SM00420">
    <property type="entry name" value="HTH_DEOR"/>
    <property type="match status" value="1"/>
</dbReference>
<dbReference type="PROSITE" id="PS00894">
    <property type="entry name" value="HTH_DEOR_1"/>
    <property type="match status" value="1"/>
</dbReference>
<dbReference type="Proteomes" id="UP000707731">
    <property type="component" value="Unassembled WGS sequence"/>
</dbReference>
<dbReference type="InterPro" id="IPR001034">
    <property type="entry name" value="DeoR_HTH"/>
</dbReference>
<dbReference type="PANTHER" id="PTHR34580:SF3">
    <property type="entry name" value="PROTEIN PAFB"/>
    <property type="match status" value="1"/>
</dbReference>
<organism evidence="6 7">
    <name type="scientific">Nocardia higoensis</name>
    <dbReference type="NCBI Taxonomy" id="228599"/>
    <lineage>
        <taxon>Bacteria</taxon>
        <taxon>Bacillati</taxon>
        <taxon>Actinomycetota</taxon>
        <taxon>Actinomycetes</taxon>
        <taxon>Mycobacteriales</taxon>
        <taxon>Nocardiaceae</taxon>
        <taxon>Nocardia</taxon>
    </lineage>
</organism>
<dbReference type="InterPro" id="IPR013196">
    <property type="entry name" value="HTH_11"/>
</dbReference>
<name>A0ABS0D5B9_9NOCA</name>
<evidence type="ECO:0000256" key="2">
    <source>
        <dbReference type="ARBA" id="ARBA00023125"/>
    </source>
</evidence>
<feature type="domain" description="HTH deoR-type" evidence="5">
    <location>
        <begin position="4"/>
        <end position="63"/>
    </location>
</feature>
<dbReference type="Pfam" id="PF08279">
    <property type="entry name" value="HTH_11"/>
    <property type="match status" value="1"/>
</dbReference>
<evidence type="ECO:0000313" key="6">
    <source>
        <dbReference type="EMBL" id="MBF6353661.1"/>
    </source>
</evidence>
<dbReference type="PANTHER" id="PTHR34580">
    <property type="match status" value="1"/>
</dbReference>
<dbReference type="Pfam" id="PF13280">
    <property type="entry name" value="WYL"/>
    <property type="match status" value="1"/>
</dbReference>
<dbReference type="PROSITE" id="PS52050">
    <property type="entry name" value="WYL"/>
    <property type="match status" value="1"/>
</dbReference>
<feature type="region of interest" description="Disordered" evidence="4">
    <location>
        <begin position="351"/>
        <end position="381"/>
    </location>
</feature>
<keyword evidence="1" id="KW-0805">Transcription regulation</keyword>
<evidence type="ECO:0000313" key="7">
    <source>
        <dbReference type="Proteomes" id="UP000707731"/>
    </source>
</evidence>
<dbReference type="InterPro" id="IPR026881">
    <property type="entry name" value="WYL_dom"/>
</dbReference>
<dbReference type="EMBL" id="JADLQN010000001">
    <property type="protein sequence ID" value="MBF6353661.1"/>
    <property type="molecule type" value="Genomic_DNA"/>
</dbReference>
<proteinExistence type="predicted"/>
<feature type="compositionally biased region" description="Polar residues" evidence="4">
    <location>
        <begin position="362"/>
        <end position="381"/>
    </location>
</feature>
<evidence type="ECO:0000256" key="1">
    <source>
        <dbReference type="ARBA" id="ARBA00023015"/>
    </source>
</evidence>
<comment type="caution">
    <text evidence="6">The sequence shown here is derived from an EMBL/GenBank/DDBJ whole genome shotgun (WGS) entry which is preliminary data.</text>
</comment>
<evidence type="ECO:0000256" key="3">
    <source>
        <dbReference type="ARBA" id="ARBA00023163"/>
    </source>
</evidence>
<dbReference type="InterPro" id="IPR036388">
    <property type="entry name" value="WH-like_DNA-bd_sf"/>
</dbReference>
<keyword evidence="3" id="KW-0804">Transcription</keyword>
<sequence>MASTSHRALRLLSLLGSRGTWQLRDLAARLTVSERTVRRDLDTLRELGYPVLTVRGPDGGYRLGTGHTLPPLLLDHDQALAIAIALQTAPSSVFGLQDDTARALATLQQAIPDTLRATMESLRLTRLHNYWEFPAPPIDPTALTAVGTAVRLRHILITEVLRPDGTRPSPGEPDFAAAHRLEPHHLVVWAGRWYLIAYDLADHHWRVHRVDRLHPRPTTHGFAPRELPGGDLAHFVMSSHDRGDTLAAWQCIGSARLNLSAHIVARWAPGGSVVEHLDTDHCRLTLGAWSWAGIAGILATFDTDLTDLHPPELLHACQRLAHRYAGIQTAELTIGQPIAERSPAHVIDADRRRVSLTRRKTASPSAPSPTTGADSLAETNVSNACPYPEVYGGNE</sequence>
<dbReference type="SUPFAM" id="SSF46785">
    <property type="entry name" value="Winged helix' DNA-binding domain"/>
    <property type="match status" value="1"/>
</dbReference>
<dbReference type="RefSeq" id="WP_195000540.1">
    <property type="nucleotide sequence ID" value="NZ_JADLQN010000001.1"/>
</dbReference>
<dbReference type="InterPro" id="IPR018356">
    <property type="entry name" value="Tscrpt_reg_HTH_DeoR_CS"/>
</dbReference>
<dbReference type="Gene3D" id="1.10.10.10">
    <property type="entry name" value="Winged helix-like DNA-binding domain superfamily/Winged helix DNA-binding domain"/>
    <property type="match status" value="1"/>
</dbReference>
<reference evidence="6 7" key="1">
    <citation type="submission" date="2020-10" db="EMBL/GenBank/DDBJ databases">
        <title>Identification of Nocardia species via Next-generation sequencing and recognition of intraspecies genetic diversity.</title>
        <authorList>
            <person name="Li P."/>
            <person name="Li P."/>
            <person name="Lu B."/>
        </authorList>
    </citation>
    <scope>NUCLEOTIDE SEQUENCE [LARGE SCALE GENOMIC DNA]</scope>
    <source>
        <strain evidence="6 7">BJ06-0143</strain>
    </source>
</reference>
<accession>A0ABS0D5B9</accession>
<dbReference type="PROSITE" id="PS51000">
    <property type="entry name" value="HTH_DEOR_2"/>
    <property type="match status" value="1"/>
</dbReference>
<gene>
    <name evidence="6" type="ORF">IU449_03700</name>
</gene>
<dbReference type="InterPro" id="IPR036390">
    <property type="entry name" value="WH_DNA-bd_sf"/>
</dbReference>
<evidence type="ECO:0000256" key="4">
    <source>
        <dbReference type="SAM" id="MobiDB-lite"/>
    </source>
</evidence>
<protein>
    <submittedName>
        <fullName evidence="6">WYL domain-containing protein</fullName>
    </submittedName>
</protein>
<dbReference type="InterPro" id="IPR051534">
    <property type="entry name" value="CBASS_pafABC_assoc_protein"/>
</dbReference>